<organism evidence="3 4">
    <name type="scientific">Aspergillus sclerotialis</name>
    <dbReference type="NCBI Taxonomy" id="2070753"/>
    <lineage>
        <taxon>Eukaryota</taxon>
        <taxon>Fungi</taxon>
        <taxon>Dikarya</taxon>
        <taxon>Ascomycota</taxon>
        <taxon>Pezizomycotina</taxon>
        <taxon>Eurotiomycetes</taxon>
        <taxon>Eurotiomycetidae</taxon>
        <taxon>Eurotiales</taxon>
        <taxon>Aspergillaceae</taxon>
        <taxon>Aspergillus</taxon>
        <taxon>Aspergillus subgen. Polypaecilum</taxon>
    </lineage>
</organism>
<keyword evidence="2 3" id="KW-0808">Transferase</keyword>
<dbReference type="GO" id="GO:0047369">
    <property type="term" value="F:succinate-hydroxymethylglutarate CoA-transferase activity"/>
    <property type="evidence" value="ECO:0007669"/>
    <property type="project" value="TreeGrafter"/>
</dbReference>
<name>A0A3A2ZLN7_9EURO</name>
<dbReference type="InterPro" id="IPR050483">
    <property type="entry name" value="CoA-transferase_III_domain"/>
</dbReference>
<dbReference type="OrthoDB" id="5863171at2759"/>
<dbReference type="Gene3D" id="3.40.50.10540">
    <property type="entry name" value="Crotonobetainyl-coa:carnitine coa-transferase, domain 1"/>
    <property type="match status" value="1"/>
</dbReference>
<dbReference type="Pfam" id="PF02515">
    <property type="entry name" value="CoA_transf_3"/>
    <property type="match status" value="2"/>
</dbReference>
<keyword evidence="4" id="KW-1185">Reference proteome</keyword>
<evidence type="ECO:0000256" key="2">
    <source>
        <dbReference type="ARBA" id="ARBA00022679"/>
    </source>
</evidence>
<accession>A0A3A2ZLN7</accession>
<gene>
    <name evidence="3" type="ORF">PHISCL_03725</name>
</gene>
<dbReference type="AlphaFoldDB" id="A0A3A2ZLN7"/>
<dbReference type="GO" id="GO:0005739">
    <property type="term" value="C:mitochondrion"/>
    <property type="evidence" value="ECO:0007669"/>
    <property type="project" value="TreeGrafter"/>
</dbReference>
<dbReference type="PANTHER" id="PTHR48207:SF3">
    <property type="entry name" value="SUCCINATE--HYDROXYMETHYLGLUTARATE COA-TRANSFERASE"/>
    <property type="match status" value="1"/>
</dbReference>
<sequence>MSIAGNLIRPLGRAHLQAIAISPRVISRQNHTATSPNSQPGALHGVKILDLTRVLAGPFCTQILADYGADVLKVENPKGGDDTRLWRTKTENRIWKPSEKDVSAYFCAVNRNKRSVTLNLKHEKARDIILRLAKWADVVVDNFIPGKMEELGIGYETLKQVNPSIIHASVTGYGAQGPYSRRAGYDVIAAAEAGLLHITGESNGPPAKPGLGLTDMCTGLYLHGALLAALYSRQQTGRGQKIDGSLFETQISLLTNVAMSWLNNGESARDGELSIPFSNLCQLLGKPELVDDPRFKSNNARVENRVALKDILDDIFKGKTTNEWLDALEGSGMPYGPINNMEQVFSHPQTEARGMVRALPHQAAEKGEIKVLGNPVKFSETSPQIRTQPPSLGEHTDTMLEELGLSKEEIKELRSGNVL</sequence>
<evidence type="ECO:0000256" key="1">
    <source>
        <dbReference type="ARBA" id="ARBA00008383"/>
    </source>
</evidence>
<comment type="similarity">
    <text evidence="1">Belongs to the CoA-transferase III family.</text>
</comment>
<comment type="caution">
    <text evidence="3">The sequence shown here is derived from an EMBL/GenBank/DDBJ whole genome shotgun (WGS) entry which is preliminary data.</text>
</comment>
<dbReference type="PANTHER" id="PTHR48207">
    <property type="entry name" value="SUCCINATE--HYDROXYMETHYLGLUTARATE COA-TRANSFERASE"/>
    <property type="match status" value="1"/>
</dbReference>
<reference evidence="4" key="1">
    <citation type="submission" date="2017-02" db="EMBL/GenBank/DDBJ databases">
        <authorList>
            <person name="Tafer H."/>
            <person name="Lopandic K."/>
        </authorList>
    </citation>
    <scope>NUCLEOTIDE SEQUENCE [LARGE SCALE GENOMIC DNA]</scope>
    <source>
        <strain evidence="4">CBS 366.77</strain>
    </source>
</reference>
<dbReference type="Proteomes" id="UP000266188">
    <property type="component" value="Unassembled WGS sequence"/>
</dbReference>
<evidence type="ECO:0000313" key="3">
    <source>
        <dbReference type="EMBL" id="RJE23966.1"/>
    </source>
</evidence>
<protein>
    <submittedName>
        <fullName evidence="3">CoA-transferase family III</fullName>
    </submittedName>
</protein>
<dbReference type="InterPro" id="IPR023606">
    <property type="entry name" value="CoA-Trfase_III_dom_1_sf"/>
</dbReference>
<dbReference type="Gene3D" id="3.30.1540.10">
    <property type="entry name" value="formyl-coa transferase, domain 3"/>
    <property type="match status" value="1"/>
</dbReference>
<dbReference type="EMBL" id="MVGC01000099">
    <property type="protein sequence ID" value="RJE23966.1"/>
    <property type="molecule type" value="Genomic_DNA"/>
</dbReference>
<dbReference type="SUPFAM" id="SSF89796">
    <property type="entry name" value="CoA-transferase family III (CaiB/BaiF)"/>
    <property type="match status" value="1"/>
</dbReference>
<proteinExistence type="inferred from homology"/>
<dbReference type="InterPro" id="IPR003673">
    <property type="entry name" value="CoA-Trfase_fam_III"/>
</dbReference>
<dbReference type="STRING" id="2070753.A0A3A2ZLN7"/>
<evidence type="ECO:0000313" key="4">
    <source>
        <dbReference type="Proteomes" id="UP000266188"/>
    </source>
</evidence>
<dbReference type="InterPro" id="IPR044855">
    <property type="entry name" value="CoA-Trfase_III_dom3_sf"/>
</dbReference>